<organism evidence="2 3">
    <name type="scientific">Blyttiomyces helicus</name>
    <dbReference type="NCBI Taxonomy" id="388810"/>
    <lineage>
        <taxon>Eukaryota</taxon>
        <taxon>Fungi</taxon>
        <taxon>Fungi incertae sedis</taxon>
        <taxon>Chytridiomycota</taxon>
        <taxon>Chytridiomycota incertae sedis</taxon>
        <taxon>Chytridiomycetes</taxon>
        <taxon>Chytridiomycetes incertae sedis</taxon>
        <taxon>Blyttiomyces</taxon>
    </lineage>
</organism>
<proteinExistence type="predicted"/>
<reference evidence="3" key="1">
    <citation type="journal article" date="2018" name="Nat. Microbiol.">
        <title>Leveraging single-cell genomics to expand the fungal tree of life.</title>
        <authorList>
            <person name="Ahrendt S.R."/>
            <person name="Quandt C.A."/>
            <person name="Ciobanu D."/>
            <person name="Clum A."/>
            <person name="Salamov A."/>
            <person name="Andreopoulos B."/>
            <person name="Cheng J.F."/>
            <person name="Woyke T."/>
            <person name="Pelin A."/>
            <person name="Henrissat B."/>
            <person name="Reynolds N.K."/>
            <person name="Benny G.L."/>
            <person name="Smith M.E."/>
            <person name="James T.Y."/>
            <person name="Grigoriev I.V."/>
        </authorList>
    </citation>
    <scope>NUCLEOTIDE SEQUENCE [LARGE SCALE GENOMIC DNA]</scope>
</reference>
<keyword evidence="3" id="KW-1185">Reference proteome</keyword>
<accession>A0A4P9WBU4</accession>
<feature type="region of interest" description="Disordered" evidence="1">
    <location>
        <begin position="88"/>
        <end position="115"/>
    </location>
</feature>
<dbReference type="Proteomes" id="UP000269721">
    <property type="component" value="Unassembled WGS sequence"/>
</dbReference>
<dbReference type="AlphaFoldDB" id="A0A4P9WBU4"/>
<gene>
    <name evidence="2" type="ORF">BDK51DRAFT_41638</name>
</gene>
<dbReference type="EMBL" id="KZ996324">
    <property type="protein sequence ID" value="RKO89043.1"/>
    <property type="molecule type" value="Genomic_DNA"/>
</dbReference>
<evidence type="ECO:0000313" key="2">
    <source>
        <dbReference type="EMBL" id="RKO89043.1"/>
    </source>
</evidence>
<feature type="region of interest" description="Disordered" evidence="1">
    <location>
        <begin position="21"/>
        <end position="41"/>
    </location>
</feature>
<evidence type="ECO:0000256" key="1">
    <source>
        <dbReference type="SAM" id="MobiDB-lite"/>
    </source>
</evidence>
<sequence length="251" mass="27374">MPLASPTLQSKVAMRSTVLPIRGSGLGHPDRRRDACPSNPVSVTRNSSNVFLFKPPANANNGHLTIAKRSPSIEHASNVLAVLAKRSPHECDSSDDEGDSSDEGESCRCPVRSGSRGSTLALTAAPFCESKTPPRMKSVDTIQAKSEGGAHLISVQLASLQRRPNVFSTSIPLPHSLVDRLARLRKFEVKFATQKPQHIEAKFRRTMHVGPKRRQYQTTEGSARSVKSMWDRSPFVACIPSLCANAWVGVR</sequence>
<evidence type="ECO:0000313" key="3">
    <source>
        <dbReference type="Proteomes" id="UP000269721"/>
    </source>
</evidence>
<protein>
    <submittedName>
        <fullName evidence="2">Uncharacterized protein</fullName>
    </submittedName>
</protein>
<feature type="compositionally biased region" description="Acidic residues" evidence="1">
    <location>
        <begin position="93"/>
        <end position="104"/>
    </location>
</feature>
<name>A0A4P9WBU4_9FUNG</name>